<evidence type="ECO:0000313" key="4">
    <source>
        <dbReference type="EMBL" id="GAA2137864.1"/>
    </source>
</evidence>
<organism evidence="4 5">
    <name type="scientific">Arthrobacter humicola</name>
    <dbReference type="NCBI Taxonomy" id="409291"/>
    <lineage>
        <taxon>Bacteria</taxon>
        <taxon>Bacillati</taxon>
        <taxon>Actinomycetota</taxon>
        <taxon>Actinomycetes</taxon>
        <taxon>Micrococcales</taxon>
        <taxon>Micrococcaceae</taxon>
        <taxon>Arthrobacter</taxon>
    </lineage>
</organism>
<dbReference type="CDD" id="cd00413">
    <property type="entry name" value="Glyco_hydrolase_16"/>
    <property type="match status" value="1"/>
</dbReference>
<dbReference type="PROSITE" id="PS51762">
    <property type="entry name" value="GH16_2"/>
    <property type="match status" value="1"/>
</dbReference>
<gene>
    <name evidence="4" type="ORF">GCM10009825_23940</name>
</gene>
<feature type="chain" id="PRO_5045398478" description="GH16 domain-containing protein" evidence="2">
    <location>
        <begin position="38"/>
        <end position="360"/>
    </location>
</feature>
<dbReference type="Pfam" id="PF00722">
    <property type="entry name" value="Glyco_hydro_16"/>
    <property type="match status" value="1"/>
</dbReference>
<keyword evidence="5" id="KW-1185">Reference proteome</keyword>
<dbReference type="Gene3D" id="2.60.120.200">
    <property type="match status" value="1"/>
</dbReference>
<feature type="domain" description="GH16" evidence="3">
    <location>
        <begin position="104"/>
        <end position="360"/>
    </location>
</feature>
<evidence type="ECO:0000256" key="2">
    <source>
        <dbReference type="SAM" id="SignalP"/>
    </source>
</evidence>
<dbReference type="PANTHER" id="PTHR10963:SF60">
    <property type="entry name" value="GRAM-NEGATIVE BACTERIA-BINDING PROTEIN 1-RELATED"/>
    <property type="match status" value="1"/>
</dbReference>
<comment type="caution">
    <text evidence="4">The sequence shown here is derived from an EMBL/GenBank/DDBJ whole genome shotgun (WGS) entry which is preliminary data.</text>
</comment>
<protein>
    <recommendedName>
        <fullName evidence="3">GH16 domain-containing protein</fullName>
    </recommendedName>
</protein>
<feature type="compositionally biased region" description="Low complexity" evidence="1">
    <location>
        <begin position="54"/>
        <end position="103"/>
    </location>
</feature>
<sequence>MRTYVRRGRVPMNRRLPLASRVVLFPAMVLASALALAGCGSDAAPRGERPLFTSVSPSPAAPSAAQPAGSPSAGSQPGVPTGSAEGGAATEPAPAAASQPAPGSGNGQAPLPARTTDVSMTANLPGWKQVFVEDFSAGDVPLGGFPGPLYSARWSAGYKDGTPDTAGQKNPGKTGYYPSKVLSVRNGSLDWYLHTENGITMGAAPMPKIPNASSNPPRANSLLYGRYSVRYRADALPGFKTAWLLWPDSGIWPRDGEVDFPEGDLAKIIYGAVHYDRNGADAFDKLDSDQSVTSWHVATMEWSPGRIEFFLDGRSLGVSTNAPTTPMHLILQTESCLTGCPAPEAQGHVSLDWISVWVPA</sequence>
<feature type="region of interest" description="Disordered" evidence="1">
    <location>
        <begin position="48"/>
        <end position="114"/>
    </location>
</feature>
<evidence type="ECO:0000313" key="5">
    <source>
        <dbReference type="Proteomes" id="UP001500102"/>
    </source>
</evidence>
<dbReference type="InterPro" id="IPR000757">
    <property type="entry name" value="Beta-glucanase-like"/>
</dbReference>
<keyword evidence="2" id="KW-0732">Signal</keyword>
<dbReference type="InterPro" id="IPR013320">
    <property type="entry name" value="ConA-like_dom_sf"/>
</dbReference>
<dbReference type="SUPFAM" id="SSF49899">
    <property type="entry name" value="Concanavalin A-like lectins/glucanases"/>
    <property type="match status" value="1"/>
</dbReference>
<evidence type="ECO:0000256" key="1">
    <source>
        <dbReference type="SAM" id="MobiDB-lite"/>
    </source>
</evidence>
<dbReference type="Proteomes" id="UP001500102">
    <property type="component" value="Unassembled WGS sequence"/>
</dbReference>
<name>A0ABP5L1Y6_9MICC</name>
<evidence type="ECO:0000259" key="3">
    <source>
        <dbReference type="PROSITE" id="PS51762"/>
    </source>
</evidence>
<dbReference type="PANTHER" id="PTHR10963">
    <property type="entry name" value="GLYCOSYL HYDROLASE-RELATED"/>
    <property type="match status" value="1"/>
</dbReference>
<feature type="signal peptide" evidence="2">
    <location>
        <begin position="1"/>
        <end position="37"/>
    </location>
</feature>
<dbReference type="InterPro" id="IPR050546">
    <property type="entry name" value="Glycosyl_Hydrlase_16"/>
</dbReference>
<proteinExistence type="predicted"/>
<dbReference type="EMBL" id="BAAAQB010000034">
    <property type="protein sequence ID" value="GAA2137864.1"/>
    <property type="molecule type" value="Genomic_DNA"/>
</dbReference>
<accession>A0ABP5L1Y6</accession>
<reference evidence="5" key="1">
    <citation type="journal article" date="2019" name="Int. J. Syst. Evol. Microbiol.">
        <title>The Global Catalogue of Microorganisms (GCM) 10K type strain sequencing project: providing services to taxonomists for standard genome sequencing and annotation.</title>
        <authorList>
            <consortium name="The Broad Institute Genomics Platform"/>
            <consortium name="The Broad Institute Genome Sequencing Center for Infectious Disease"/>
            <person name="Wu L."/>
            <person name="Ma J."/>
        </authorList>
    </citation>
    <scope>NUCLEOTIDE SEQUENCE [LARGE SCALE GENOMIC DNA]</scope>
    <source>
        <strain evidence="5">JCM 15921</strain>
    </source>
</reference>